<protein>
    <submittedName>
        <fullName evidence="1">Uncharacterized protein</fullName>
    </submittedName>
</protein>
<reference evidence="2" key="2">
    <citation type="submission" date="2015-01" db="EMBL/GenBank/DDBJ databases">
        <title>Evolutionary Origins and Diversification of the Mycorrhizal Mutualists.</title>
        <authorList>
            <consortium name="DOE Joint Genome Institute"/>
            <consortium name="Mycorrhizal Genomics Consortium"/>
            <person name="Kohler A."/>
            <person name="Kuo A."/>
            <person name="Nagy L.G."/>
            <person name="Floudas D."/>
            <person name="Copeland A."/>
            <person name="Barry K.W."/>
            <person name="Cichocki N."/>
            <person name="Veneault-Fourrey C."/>
            <person name="LaButti K."/>
            <person name="Lindquist E.A."/>
            <person name="Lipzen A."/>
            <person name="Lundell T."/>
            <person name="Morin E."/>
            <person name="Murat C."/>
            <person name="Riley R."/>
            <person name="Ohm R."/>
            <person name="Sun H."/>
            <person name="Tunlid A."/>
            <person name="Henrissat B."/>
            <person name="Grigoriev I.V."/>
            <person name="Hibbett D.S."/>
            <person name="Martin F."/>
        </authorList>
    </citation>
    <scope>NUCLEOTIDE SEQUENCE [LARGE SCALE GENOMIC DNA]</scope>
    <source>
        <strain evidence="2">ATCC 200175</strain>
    </source>
</reference>
<dbReference type="AlphaFoldDB" id="A0A0C9U9V9"/>
<organism evidence="1 2">
    <name type="scientific">Paxillus involutus ATCC 200175</name>
    <dbReference type="NCBI Taxonomy" id="664439"/>
    <lineage>
        <taxon>Eukaryota</taxon>
        <taxon>Fungi</taxon>
        <taxon>Dikarya</taxon>
        <taxon>Basidiomycota</taxon>
        <taxon>Agaricomycotina</taxon>
        <taxon>Agaricomycetes</taxon>
        <taxon>Agaricomycetidae</taxon>
        <taxon>Boletales</taxon>
        <taxon>Paxilineae</taxon>
        <taxon>Paxillaceae</taxon>
        <taxon>Paxillus</taxon>
    </lineage>
</organism>
<evidence type="ECO:0000313" key="1">
    <source>
        <dbReference type="EMBL" id="KIJ15751.1"/>
    </source>
</evidence>
<dbReference type="HOGENOM" id="CLU_2740752_0_0_1"/>
<dbReference type="Proteomes" id="UP000053647">
    <property type="component" value="Unassembled WGS sequence"/>
</dbReference>
<accession>A0A0C9U9V9</accession>
<gene>
    <name evidence="1" type="ORF">PAXINDRAFT_168780</name>
</gene>
<reference evidence="1 2" key="1">
    <citation type="submission" date="2014-06" db="EMBL/GenBank/DDBJ databases">
        <authorList>
            <consortium name="DOE Joint Genome Institute"/>
            <person name="Kuo A."/>
            <person name="Kohler A."/>
            <person name="Nagy L.G."/>
            <person name="Floudas D."/>
            <person name="Copeland A."/>
            <person name="Barry K.W."/>
            <person name="Cichocki N."/>
            <person name="Veneault-Fourrey C."/>
            <person name="LaButti K."/>
            <person name="Lindquist E.A."/>
            <person name="Lipzen A."/>
            <person name="Lundell T."/>
            <person name="Morin E."/>
            <person name="Murat C."/>
            <person name="Sun H."/>
            <person name="Tunlid A."/>
            <person name="Henrissat B."/>
            <person name="Grigoriev I.V."/>
            <person name="Hibbett D.S."/>
            <person name="Martin F."/>
            <person name="Nordberg H.P."/>
            <person name="Cantor M.N."/>
            <person name="Hua S.X."/>
        </authorList>
    </citation>
    <scope>NUCLEOTIDE SEQUENCE [LARGE SCALE GENOMIC DNA]</scope>
    <source>
        <strain evidence="1 2">ATCC 200175</strain>
    </source>
</reference>
<name>A0A0C9U9V9_PAXIN</name>
<evidence type="ECO:0000313" key="2">
    <source>
        <dbReference type="Proteomes" id="UP000053647"/>
    </source>
</evidence>
<proteinExistence type="predicted"/>
<keyword evidence="2" id="KW-1185">Reference proteome</keyword>
<dbReference type="EMBL" id="KN819335">
    <property type="protein sequence ID" value="KIJ15751.1"/>
    <property type="molecule type" value="Genomic_DNA"/>
</dbReference>
<sequence>MGLNPYKYQRLTNRKQEIFKLCLVMGWYRTRSQSHPLRRAMAPATLPTRMLIPPAIWDEIAMEQASGNLRL</sequence>